<comment type="caution">
    <text evidence="2">The sequence shown here is derived from an EMBL/GenBank/DDBJ whole genome shotgun (WGS) entry which is preliminary data.</text>
</comment>
<organism evidence="2 3">
    <name type="scientific">Flavihumibacter petaseus NBRC 106054</name>
    <dbReference type="NCBI Taxonomy" id="1220578"/>
    <lineage>
        <taxon>Bacteria</taxon>
        <taxon>Pseudomonadati</taxon>
        <taxon>Bacteroidota</taxon>
        <taxon>Chitinophagia</taxon>
        <taxon>Chitinophagales</taxon>
        <taxon>Chitinophagaceae</taxon>
        <taxon>Flavihumibacter</taxon>
    </lineage>
</organism>
<name>A0A0E9N0D6_9BACT</name>
<gene>
    <name evidence="2" type="ORF">FPE01S_01_18480</name>
</gene>
<feature type="chain" id="PRO_5002430101" description="DUF4920 domain-containing protein" evidence="1">
    <location>
        <begin position="32"/>
        <end position="166"/>
    </location>
</feature>
<evidence type="ECO:0000313" key="3">
    <source>
        <dbReference type="Proteomes" id="UP000033121"/>
    </source>
</evidence>
<sequence>MYSYLWTNKETYMKILATMVLVATLAGSAFAQGPTPAAKGVTYGTTTTEEGAVPVTELSAKMSNDQFSGKISGKVTEVCQERGCWMKLEKSNGEAMMVKFKDYGFFMPKDIVGHDVVLDGEAVVKEVSVKQQKHYAQDAGKTKAEIDKIKAPKKETQFIAKGVLVL</sequence>
<dbReference type="Pfam" id="PF16267">
    <property type="entry name" value="DUF4920"/>
    <property type="match status" value="1"/>
</dbReference>
<evidence type="ECO:0000256" key="1">
    <source>
        <dbReference type="SAM" id="SignalP"/>
    </source>
</evidence>
<reference evidence="2 3" key="1">
    <citation type="submission" date="2015-04" db="EMBL/GenBank/DDBJ databases">
        <title>Whole genome shotgun sequence of Flavihumibacter petaseus NBRC 106054.</title>
        <authorList>
            <person name="Miyazawa S."/>
            <person name="Hosoyama A."/>
            <person name="Hashimoto M."/>
            <person name="Noguchi M."/>
            <person name="Tsuchikane K."/>
            <person name="Ohji S."/>
            <person name="Yamazoe A."/>
            <person name="Ichikawa N."/>
            <person name="Kimura A."/>
            <person name="Fujita N."/>
        </authorList>
    </citation>
    <scope>NUCLEOTIDE SEQUENCE [LARGE SCALE GENOMIC DNA]</scope>
    <source>
        <strain evidence="2 3">NBRC 106054</strain>
    </source>
</reference>
<proteinExistence type="predicted"/>
<dbReference type="STRING" id="1220578.FPE01S_01_18480"/>
<keyword evidence="3" id="KW-1185">Reference proteome</keyword>
<dbReference type="InterPro" id="IPR032577">
    <property type="entry name" value="DUF4920"/>
</dbReference>
<feature type="signal peptide" evidence="1">
    <location>
        <begin position="1"/>
        <end position="31"/>
    </location>
</feature>
<accession>A0A0E9N0D6</accession>
<dbReference type="Proteomes" id="UP000033121">
    <property type="component" value="Unassembled WGS sequence"/>
</dbReference>
<keyword evidence="1" id="KW-0732">Signal</keyword>
<protein>
    <recommendedName>
        <fullName evidence="4">DUF4920 domain-containing protein</fullName>
    </recommendedName>
</protein>
<evidence type="ECO:0000313" key="2">
    <source>
        <dbReference type="EMBL" id="GAO42830.1"/>
    </source>
</evidence>
<dbReference type="EMBL" id="BBWV01000001">
    <property type="protein sequence ID" value="GAO42830.1"/>
    <property type="molecule type" value="Genomic_DNA"/>
</dbReference>
<evidence type="ECO:0008006" key="4">
    <source>
        <dbReference type="Google" id="ProtNLM"/>
    </source>
</evidence>
<dbReference type="AlphaFoldDB" id="A0A0E9N0D6"/>